<dbReference type="GeneID" id="87923439"/>
<evidence type="ECO:0000259" key="1">
    <source>
        <dbReference type="Pfam" id="PF14479"/>
    </source>
</evidence>
<dbReference type="Pfam" id="PF14479">
    <property type="entry name" value="HeLo"/>
    <property type="match status" value="1"/>
</dbReference>
<keyword evidence="3" id="KW-1185">Reference proteome</keyword>
<comment type="caution">
    <text evidence="2">The sequence shown here is derived from an EMBL/GenBank/DDBJ whole genome shotgun (WGS) entry which is preliminary data.</text>
</comment>
<dbReference type="InterPro" id="IPR029498">
    <property type="entry name" value="HeLo_dom"/>
</dbReference>
<proteinExistence type="predicted"/>
<dbReference type="RefSeq" id="XP_062752473.1">
    <property type="nucleotide sequence ID" value="XM_062903534.1"/>
</dbReference>
<feature type="domain" description="Prion-inhibition and propagation HeLo" evidence="1">
    <location>
        <begin position="15"/>
        <end position="170"/>
    </location>
</feature>
<dbReference type="InterPro" id="IPR038305">
    <property type="entry name" value="HeLo_sf"/>
</dbReference>
<dbReference type="Gene3D" id="1.20.120.1020">
    <property type="entry name" value="Prion-inhibition and propagation, HeLo domain"/>
    <property type="match status" value="1"/>
</dbReference>
<organism evidence="2 3">
    <name type="scientific">Trichoderma aggressivum f. europaeum</name>
    <dbReference type="NCBI Taxonomy" id="173218"/>
    <lineage>
        <taxon>Eukaryota</taxon>
        <taxon>Fungi</taxon>
        <taxon>Dikarya</taxon>
        <taxon>Ascomycota</taxon>
        <taxon>Pezizomycotina</taxon>
        <taxon>Sordariomycetes</taxon>
        <taxon>Hypocreomycetidae</taxon>
        <taxon>Hypocreales</taxon>
        <taxon>Hypocreaceae</taxon>
        <taxon>Trichoderma</taxon>
    </lineage>
</organism>
<sequence length="194" mass="22085">MDAVEGTIGSIRFLIQFLTIIQRARGFEDEFEFYQLQLKAHLSRCATVSRIIHDTNGTDEILVSNAIERSTHTSGHQEPTIAEIIPAIQDRLRKAQQEAAKIEAGYLTTNPPQQEAETIRVRMMGFLDKQRFQAAKRVEGIKWALYRKDKNDKFIANISALIKDIEREVNANRESLTLGKSRIIYIARAHSSAM</sequence>
<protein>
    <recommendedName>
        <fullName evidence="1">Prion-inhibition and propagation HeLo domain-containing protein</fullName>
    </recommendedName>
</protein>
<dbReference type="Proteomes" id="UP001273209">
    <property type="component" value="Unassembled WGS sequence"/>
</dbReference>
<reference evidence="2" key="1">
    <citation type="submission" date="2023-11" db="EMBL/GenBank/DDBJ databases">
        <title>The genome sequences of three competitors of mushroom-forming fungi.</title>
        <authorList>
            <person name="Beijen E."/>
            <person name="Ohm R.A."/>
        </authorList>
    </citation>
    <scope>NUCLEOTIDE SEQUENCE</scope>
    <source>
        <strain evidence="2">CBS 100526</strain>
    </source>
</reference>
<evidence type="ECO:0000313" key="3">
    <source>
        <dbReference type="Proteomes" id="UP001273209"/>
    </source>
</evidence>
<dbReference type="EMBL" id="JAWRVG010000043">
    <property type="protein sequence ID" value="KAK4065224.1"/>
    <property type="molecule type" value="Genomic_DNA"/>
</dbReference>
<evidence type="ECO:0000313" key="2">
    <source>
        <dbReference type="EMBL" id="KAK4065224.1"/>
    </source>
</evidence>
<accession>A0AAE1I9T3</accession>
<gene>
    <name evidence="2" type="ORF">Triagg1_8663</name>
</gene>
<dbReference type="AlphaFoldDB" id="A0AAE1I9T3"/>
<name>A0AAE1I9T3_9HYPO</name>